<protein>
    <submittedName>
        <fullName evidence="2">Uncharacterized protein</fullName>
    </submittedName>
</protein>
<dbReference type="Proteomes" id="UP001224775">
    <property type="component" value="Unassembled WGS sequence"/>
</dbReference>
<keyword evidence="3" id="KW-1185">Reference proteome</keyword>
<evidence type="ECO:0000313" key="3">
    <source>
        <dbReference type="Proteomes" id="UP001224775"/>
    </source>
</evidence>
<sequence length="59" mass="6623">MGNIVYERKTNGIRTELKEELLKAKEAQFALQNMLESTANKSDTPVEQDENTVDVILVG</sequence>
<comment type="caution">
    <text evidence="2">The sequence shown here is derived from an EMBL/GenBank/DDBJ whole genome shotgun (WGS) entry which is preliminary data.</text>
</comment>
<proteinExistence type="predicted"/>
<name>A0AAD8YK40_9STRA</name>
<reference evidence="2" key="1">
    <citation type="submission" date="2023-06" db="EMBL/GenBank/DDBJ databases">
        <title>Survivors Of The Sea: Transcriptome response of Skeletonema marinoi to long-term dormancy.</title>
        <authorList>
            <person name="Pinder M.I.M."/>
            <person name="Kourtchenko O."/>
            <person name="Robertson E.K."/>
            <person name="Larsson T."/>
            <person name="Maumus F."/>
            <person name="Osuna-Cruz C.M."/>
            <person name="Vancaester E."/>
            <person name="Stenow R."/>
            <person name="Vandepoele K."/>
            <person name="Ploug H."/>
            <person name="Bruchert V."/>
            <person name="Godhe A."/>
            <person name="Topel M."/>
        </authorList>
    </citation>
    <scope>NUCLEOTIDE SEQUENCE</scope>
    <source>
        <strain evidence="2">R05AC</strain>
    </source>
</reference>
<feature type="region of interest" description="Disordered" evidence="1">
    <location>
        <begin position="38"/>
        <end position="59"/>
    </location>
</feature>
<accession>A0AAD8YK40</accession>
<evidence type="ECO:0000313" key="2">
    <source>
        <dbReference type="EMBL" id="KAK1746974.1"/>
    </source>
</evidence>
<dbReference type="EMBL" id="JATAAI010000003">
    <property type="protein sequence ID" value="KAK1746974.1"/>
    <property type="molecule type" value="Genomic_DNA"/>
</dbReference>
<organism evidence="2 3">
    <name type="scientific">Skeletonema marinoi</name>
    <dbReference type="NCBI Taxonomy" id="267567"/>
    <lineage>
        <taxon>Eukaryota</taxon>
        <taxon>Sar</taxon>
        <taxon>Stramenopiles</taxon>
        <taxon>Ochrophyta</taxon>
        <taxon>Bacillariophyta</taxon>
        <taxon>Coscinodiscophyceae</taxon>
        <taxon>Thalassiosirophycidae</taxon>
        <taxon>Thalassiosirales</taxon>
        <taxon>Skeletonemataceae</taxon>
        <taxon>Skeletonema</taxon>
        <taxon>Skeletonema marinoi-dohrnii complex</taxon>
    </lineage>
</organism>
<gene>
    <name evidence="2" type="ORF">QTG54_002318</name>
</gene>
<evidence type="ECO:0000256" key="1">
    <source>
        <dbReference type="SAM" id="MobiDB-lite"/>
    </source>
</evidence>
<dbReference type="AlphaFoldDB" id="A0AAD8YK40"/>